<dbReference type="InterPro" id="IPR010982">
    <property type="entry name" value="Lambda_DNA-bd_dom_sf"/>
</dbReference>
<dbReference type="SMART" id="SM00530">
    <property type="entry name" value="HTH_XRE"/>
    <property type="match status" value="1"/>
</dbReference>
<dbReference type="EMBL" id="POUM01000014">
    <property type="protein sequence ID" value="PNF58489.1"/>
    <property type="molecule type" value="Genomic_DNA"/>
</dbReference>
<dbReference type="SUPFAM" id="SSF47413">
    <property type="entry name" value="lambda repressor-like DNA-binding domains"/>
    <property type="match status" value="1"/>
</dbReference>
<feature type="region of interest" description="Disordered" evidence="1">
    <location>
        <begin position="84"/>
        <end position="109"/>
    </location>
</feature>
<dbReference type="PROSITE" id="PS50943">
    <property type="entry name" value="HTH_CROC1"/>
    <property type="match status" value="1"/>
</dbReference>
<feature type="compositionally biased region" description="Basic and acidic residues" evidence="1">
    <location>
        <begin position="84"/>
        <end position="93"/>
    </location>
</feature>
<dbReference type="AlphaFoldDB" id="A0A2N8RBM6"/>
<accession>A0A2N8RBM6</accession>
<feature type="domain" description="HTH cro/C1-type" evidence="2">
    <location>
        <begin position="15"/>
        <end position="46"/>
    </location>
</feature>
<dbReference type="GO" id="GO:0003677">
    <property type="term" value="F:DNA binding"/>
    <property type="evidence" value="ECO:0007669"/>
    <property type="project" value="InterPro"/>
</dbReference>
<dbReference type="InterPro" id="IPR001387">
    <property type="entry name" value="Cro/C1-type_HTH"/>
</dbReference>
<protein>
    <submittedName>
        <fullName evidence="3">Transcriptional regulator</fullName>
    </submittedName>
</protein>
<dbReference type="RefSeq" id="WP_102821161.1">
    <property type="nucleotide sequence ID" value="NZ_JAMOHR010000019.1"/>
</dbReference>
<dbReference type="Proteomes" id="UP000236003">
    <property type="component" value="Unassembled WGS sequence"/>
</dbReference>
<dbReference type="Gene3D" id="1.10.260.40">
    <property type="entry name" value="lambda repressor-like DNA-binding domains"/>
    <property type="match status" value="1"/>
</dbReference>
<evidence type="ECO:0000313" key="4">
    <source>
        <dbReference type="Proteomes" id="UP000236003"/>
    </source>
</evidence>
<name>A0A2N8RBM6_STUST</name>
<sequence length="109" mass="11921">MKIDIKSAEQVGAVIRASRKAMHIRQDDAAGIIGVSENFLGKVERGGETVQWGKLFQVLQELGLNVTIEVPEPFADAISKRLADTQNKTRADQNKSAASDSDTPRRESN</sequence>
<reference evidence="3 4" key="1">
    <citation type="submission" date="2018-01" db="EMBL/GenBank/DDBJ databases">
        <title>Denitrification phenotypes of diverse strains of Pseudomonas stutzeri.</title>
        <authorList>
            <person name="Milligan D.A."/>
            <person name="Bergaust L."/>
            <person name="Bakken L.R."/>
            <person name="Frostegard A."/>
        </authorList>
    </citation>
    <scope>NUCLEOTIDE SEQUENCE [LARGE SCALE GENOMIC DNA]</scope>
    <source>
        <strain evidence="3 4">CCUG 44592</strain>
    </source>
</reference>
<evidence type="ECO:0000313" key="3">
    <source>
        <dbReference type="EMBL" id="PNF58489.1"/>
    </source>
</evidence>
<evidence type="ECO:0000259" key="2">
    <source>
        <dbReference type="PROSITE" id="PS50943"/>
    </source>
</evidence>
<comment type="caution">
    <text evidence="3">The sequence shown here is derived from an EMBL/GenBank/DDBJ whole genome shotgun (WGS) entry which is preliminary data.</text>
</comment>
<proteinExistence type="predicted"/>
<organism evidence="3 4">
    <name type="scientific">Stutzerimonas stutzeri</name>
    <name type="common">Pseudomonas stutzeri</name>
    <dbReference type="NCBI Taxonomy" id="316"/>
    <lineage>
        <taxon>Bacteria</taxon>
        <taxon>Pseudomonadati</taxon>
        <taxon>Pseudomonadota</taxon>
        <taxon>Gammaproteobacteria</taxon>
        <taxon>Pseudomonadales</taxon>
        <taxon>Pseudomonadaceae</taxon>
        <taxon>Stutzerimonas</taxon>
    </lineage>
</organism>
<gene>
    <name evidence="3" type="ORF">CXK99_16180</name>
</gene>
<dbReference type="CDD" id="cd00093">
    <property type="entry name" value="HTH_XRE"/>
    <property type="match status" value="1"/>
</dbReference>
<evidence type="ECO:0000256" key="1">
    <source>
        <dbReference type="SAM" id="MobiDB-lite"/>
    </source>
</evidence>